<feature type="region of interest" description="Disordered" evidence="1">
    <location>
        <begin position="1"/>
        <end position="38"/>
    </location>
</feature>
<dbReference type="AlphaFoldDB" id="A0A9W9G7K8"/>
<gene>
    <name evidence="2" type="ORF">N7532_000897</name>
</gene>
<organism evidence="2 3">
    <name type="scientific">Penicillium argentinense</name>
    <dbReference type="NCBI Taxonomy" id="1131581"/>
    <lineage>
        <taxon>Eukaryota</taxon>
        <taxon>Fungi</taxon>
        <taxon>Dikarya</taxon>
        <taxon>Ascomycota</taxon>
        <taxon>Pezizomycotina</taxon>
        <taxon>Eurotiomycetes</taxon>
        <taxon>Eurotiomycetidae</taxon>
        <taxon>Eurotiales</taxon>
        <taxon>Aspergillaceae</taxon>
        <taxon>Penicillium</taxon>
    </lineage>
</organism>
<evidence type="ECO:0000313" key="3">
    <source>
        <dbReference type="Proteomes" id="UP001149074"/>
    </source>
</evidence>
<dbReference type="GeneID" id="81352375"/>
<evidence type="ECO:0000256" key="1">
    <source>
        <dbReference type="SAM" id="MobiDB-lite"/>
    </source>
</evidence>
<name>A0A9W9G7K8_9EURO</name>
<dbReference type="EMBL" id="JAPQKI010000001">
    <property type="protein sequence ID" value="KAJ5112852.1"/>
    <property type="molecule type" value="Genomic_DNA"/>
</dbReference>
<evidence type="ECO:0000313" key="2">
    <source>
        <dbReference type="EMBL" id="KAJ5112852.1"/>
    </source>
</evidence>
<feature type="compositionally biased region" description="Basic residues" evidence="1">
    <location>
        <begin position="18"/>
        <end position="28"/>
    </location>
</feature>
<feature type="compositionally biased region" description="Basic residues" evidence="1">
    <location>
        <begin position="289"/>
        <end position="300"/>
    </location>
</feature>
<accession>A0A9W9G7K8</accession>
<feature type="compositionally biased region" description="Basic and acidic residues" evidence="1">
    <location>
        <begin position="122"/>
        <end position="132"/>
    </location>
</feature>
<protein>
    <submittedName>
        <fullName evidence="2">Uncharacterized protein</fullName>
    </submittedName>
</protein>
<feature type="region of interest" description="Disordered" evidence="1">
    <location>
        <begin position="288"/>
        <end position="350"/>
    </location>
</feature>
<reference evidence="2" key="2">
    <citation type="journal article" date="2023" name="IMA Fungus">
        <title>Comparative genomic study of the Penicillium genus elucidates a diverse pangenome and 15 lateral gene transfer events.</title>
        <authorList>
            <person name="Petersen C."/>
            <person name="Sorensen T."/>
            <person name="Nielsen M.R."/>
            <person name="Sondergaard T.E."/>
            <person name="Sorensen J.L."/>
            <person name="Fitzpatrick D.A."/>
            <person name="Frisvad J.C."/>
            <person name="Nielsen K.L."/>
        </authorList>
    </citation>
    <scope>NUCLEOTIDE SEQUENCE</scope>
    <source>
        <strain evidence="2">IBT 30761</strain>
    </source>
</reference>
<feature type="region of interest" description="Disordered" evidence="1">
    <location>
        <begin position="122"/>
        <end position="145"/>
    </location>
</feature>
<sequence>MYGPPRALPSAAVLPTRRVWRPHPTRPRPRGDPPGWWHARVGRAAAAAHARPGRPYLTTHPQAPYYVSSERSSLLRGSLPGVAEVRLSNAPQPYSAQQPPGHGPRALLSGEGRALAHDQIPPHRDRTLDASPRDSQPTVGSLGAAWPRARRGVLGRAGGEAWGAGPGQSRTAAVGCFGAGPDPPQGAAPPARGCSPVGGGDLGGARWRSGRLEGWRVGGRRARHHLPIKGSGSAGGLEGDVRQLAAGTWDMCPVARSVGTWVEPLRAHGPRWLASRWPWAFANCAQARRAPRAHRQGRRPCQREGWSPPGRAREPRALGGGGSDDSGHHGPGSSGHGPPPGVRGGEMWEM</sequence>
<proteinExistence type="predicted"/>
<dbReference type="RefSeq" id="XP_056480620.1">
    <property type="nucleotide sequence ID" value="XM_056613396.1"/>
</dbReference>
<reference evidence="2" key="1">
    <citation type="submission" date="2022-11" db="EMBL/GenBank/DDBJ databases">
        <authorList>
            <person name="Petersen C."/>
        </authorList>
    </citation>
    <scope>NUCLEOTIDE SEQUENCE</scope>
    <source>
        <strain evidence="2">IBT 30761</strain>
    </source>
</reference>
<feature type="compositionally biased region" description="Gly residues" evidence="1">
    <location>
        <begin position="318"/>
        <end position="335"/>
    </location>
</feature>
<keyword evidence="3" id="KW-1185">Reference proteome</keyword>
<dbReference type="Proteomes" id="UP001149074">
    <property type="component" value="Unassembled WGS sequence"/>
</dbReference>
<comment type="caution">
    <text evidence="2">The sequence shown here is derived from an EMBL/GenBank/DDBJ whole genome shotgun (WGS) entry which is preliminary data.</text>
</comment>